<dbReference type="AlphaFoldDB" id="A0A7R8W9U6"/>
<evidence type="ECO:0000256" key="8">
    <source>
        <dbReference type="ARBA" id="ARBA00023242"/>
    </source>
</evidence>
<dbReference type="SUPFAM" id="SSF57667">
    <property type="entry name" value="beta-beta-alpha zinc fingers"/>
    <property type="match status" value="1"/>
</dbReference>
<dbReference type="PROSITE" id="PS00028">
    <property type="entry name" value="ZINC_FINGER_C2H2_1"/>
    <property type="match status" value="2"/>
</dbReference>
<sequence>MDLSIHRRVRLFRSGSDGTVNSEEDSSNLSVESWMADNDEENDEQDFAIDLSIRRSPMRYPEEENYVKDEFRNESDHCTRICCASRSRSPSPLTSPLNSQPPCPYPLDVPHSFLRYYPDDVSLPAPTASPSPRSSEDLYQNFQQRKQLPDLVPIINLSTSPPLSTYPCVSPPFSCDYCTKGFFKRESYMAHRRSHVHGKPYACDFCDRSFLRCESLLVHKRIHTGGFTQLKRIRTDLITQANDPFVLRWGLRREVTFTTDV</sequence>
<evidence type="ECO:0000256" key="6">
    <source>
        <dbReference type="ARBA" id="ARBA00023015"/>
    </source>
</evidence>
<dbReference type="InterPro" id="IPR013087">
    <property type="entry name" value="Znf_C2H2_type"/>
</dbReference>
<dbReference type="FunFam" id="3.30.160.60:FF:000060">
    <property type="entry name" value="zinc finger protein 436"/>
    <property type="match status" value="1"/>
</dbReference>
<name>A0A7R8W9U6_9CRUS</name>
<keyword evidence="7" id="KW-0804">Transcription</keyword>
<dbReference type="Gene3D" id="3.30.160.60">
    <property type="entry name" value="Classic Zinc Finger"/>
    <property type="match status" value="2"/>
</dbReference>
<organism evidence="9">
    <name type="scientific">Cyprideis torosa</name>
    <dbReference type="NCBI Taxonomy" id="163714"/>
    <lineage>
        <taxon>Eukaryota</taxon>
        <taxon>Metazoa</taxon>
        <taxon>Ecdysozoa</taxon>
        <taxon>Arthropoda</taxon>
        <taxon>Crustacea</taxon>
        <taxon>Oligostraca</taxon>
        <taxon>Ostracoda</taxon>
        <taxon>Podocopa</taxon>
        <taxon>Podocopida</taxon>
        <taxon>Cytherocopina</taxon>
        <taxon>Cytheroidea</taxon>
        <taxon>Cytherideidae</taxon>
        <taxon>Cyprideis</taxon>
    </lineage>
</organism>
<dbReference type="GO" id="GO:0005667">
    <property type="term" value="C:transcription regulator complex"/>
    <property type="evidence" value="ECO:0007669"/>
    <property type="project" value="TreeGrafter"/>
</dbReference>
<keyword evidence="2" id="KW-0479">Metal-binding</keyword>
<comment type="subcellular location">
    <subcellularLocation>
        <location evidence="1">Nucleus</location>
    </subcellularLocation>
</comment>
<dbReference type="PROSITE" id="PS50157">
    <property type="entry name" value="ZINC_FINGER_C2H2_2"/>
    <property type="match status" value="2"/>
</dbReference>
<evidence type="ECO:0000256" key="7">
    <source>
        <dbReference type="ARBA" id="ARBA00023163"/>
    </source>
</evidence>
<dbReference type="PANTHER" id="PTHR14003:SF20">
    <property type="entry name" value="FINGER DOMAIN PROTEIN, PUTATIVE (AFU_ORTHOLOGUE AFUA_4G10380)-RELATED"/>
    <property type="match status" value="1"/>
</dbReference>
<evidence type="ECO:0000256" key="4">
    <source>
        <dbReference type="ARBA" id="ARBA00022771"/>
    </source>
</evidence>
<evidence type="ECO:0000313" key="9">
    <source>
        <dbReference type="EMBL" id="CAD7227608.1"/>
    </source>
</evidence>
<keyword evidence="4" id="KW-0863">Zinc-finger</keyword>
<dbReference type="Pfam" id="PF00096">
    <property type="entry name" value="zf-C2H2"/>
    <property type="match status" value="1"/>
</dbReference>
<dbReference type="PANTHER" id="PTHR14003">
    <property type="entry name" value="TRANSCRIPTIONAL REPRESSOR PROTEIN YY"/>
    <property type="match status" value="1"/>
</dbReference>
<keyword evidence="8" id="KW-0539">Nucleus</keyword>
<dbReference type="EMBL" id="OB661194">
    <property type="protein sequence ID" value="CAD7227608.1"/>
    <property type="molecule type" value="Genomic_DNA"/>
</dbReference>
<evidence type="ECO:0000256" key="3">
    <source>
        <dbReference type="ARBA" id="ARBA00022737"/>
    </source>
</evidence>
<dbReference type="GO" id="GO:0031519">
    <property type="term" value="C:PcG protein complex"/>
    <property type="evidence" value="ECO:0007669"/>
    <property type="project" value="TreeGrafter"/>
</dbReference>
<protein>
    <submittedName>
        <fullName evidence="9">Uncharacterized protein</fullName>
    </submittedName>
</protein>
<dbReference type="GO" id="GO:0000978">
    <property type="term" value="F:RNA polymerase II cis-regulatory region sequence-specific DNA binding"/>
    <property type="evidence" value="ECO:0007669"/>
    <property type="project" value="TreeGrafter"/>
</dbReference>
<dbReference type="GO" id="GO:0008270">
    <property type="term" value="F:zinc ion binding"/>
    <property type="evidence" value="ECO:0007669"/>
    <property type="project" value="UniProtKB-KW"/>
</dbReference>
<evidence type="ECO:0000256" key="5">
    <source>
        <dbReference type="ARBA" id="ARBA00022833"/>
    </source>
</evidence>
<dbReference type="GO" id="GO:0000785">
    <property type="term" value="C:chromatin"/>
    <property type="evidence" value="ECO:0007669"/>
    <property type="project" value="TreeGrafter"/>
</dbReference>
<keyword evidence="6" id="KW-0805">Transcription regulation</keyword>
<evidence type="ECO:0000256" key="2">
    <source>
        <dbReference type="ARBA" id="ARBA00022723"/>
    </source>
</evidence>
<dbReference type="GO" id="GO:0000981">
    <property type="term" value="F:DNA-binding transcription factor activity, RNA polymerase II-specific"/>
    <property type="evidence" value="ECO:0007669"/>
    <property type="project" value="TreeGrafter"/>
</dbReference>
<dbReference type="SMART" id="SM00355">
    <property type="entry name" value="ZnF_C2H2"/>
    <property type="match status" value="2"/>
</dbReference>
<reference evidence="9" key="1">
    <citation type="submission" date="2020-11" db="EMBL/GenBank/DDBJ databases">
        <authorList>
            <person name="Tran Van P."/>
        </authorList>
    </citation>
    <scope>NUCLEOTIDE SEQUENCE</scope>
</reference>
<dbReference type="OrthoDB" id="9451254at2759"/>
<accession>A0A7R8W9U6</accession>
<keyword evidence="5" id="KW-0862">Zinc</keyword>
<gene>
    <name evidence="9" type="ORF">CTOB1V02_LOCUS5509</name>
</gene>
<dbReference type="InterPro" id="IPR036236">
    <property type="entry name" value="Znf_C2H2_sf"/>
</dbReference>
<proteinExistence type="predicted"/>
<keyword evidence="3" id="KW-0677">Repeat</keyword>
<evidence type="ECO:0000256" key="1">
    <source>
        <dbReference type="ARBA" id="ARBA00004123"/>
    </source>
</evidence>